<keyword evidence="2" id="KW-1185">Reference proteome</keyword>
<dbReference type="EMBL" id="ACKY01000059">
    <property type="protein sequence ID" value="EEV88625.1"/>
    <property type="molecule type" value="Genomic_DNA"/>
</dbReference>
<gene>
    <name evidence="1" type="ORF">HMPREF0198_1232</name>
</gene>
<evidence type="ECO:0000313" key="1">
    <source>
        <dbReference type="EMBL" id="EEV88625.1"/>
    </source>
</evidence>
<comment type="caution">
    <text evidence="1">The sequence shown here is derived from an EMBL/GenBank/DDBJ whole genome shotgun (WGS) entry which is preliminary data.</text>
</comment>
<evidence type="ECO:0000313" key="2">
    <source>
        <dbReference type="Proteomes" id="UP000004870"/>
    </source>
</evidence>
<sequence>MPRPLFTANRQSANTLIWRRYDPFRPYRLLLWLIAAPPAPSPACSLPNDTPTR</sequence>
<reference evidence="1 2" key="1">
    <citation type="submission" date="2009-08" db="EMBL/GenBank/DDBJ databases">
        <authorList>
            <person name="Qin X."/>
            <person name="Bachman B."/>
            <person name="Battles P."/>
            <person name="Bell A."/>
            <person name="Bess C."/>
            <person name="Bickham C."/>
            <person name="Chaboub L."/>
            <person name="Chen D."/>
            <person name="Coyle M."/>
            <person name="Deiros D.R."/>
            <person name="Dinh H."/>
            <person name="Forbes L."/>
            <person name="Fowler G."/>
            <person name="Francisco L."/>
            <person name="Fu Q."/>
            <person name="Gubbala S."/>
            <person name="Hale W."/>
            <person name="Han Y."/>
            <person name="Hemphill L."/>
            <person name="Highlander S.K."/>
            <person name="Hirani K."/>
            <person name="Hogues M."/>
            <person name="Jackson L."/>
            <person name="Jakkamsetti A."/>
            <person name="Javaid M."/>
            <person name="Jiang H."/>
            <person name="Korchina V."/>
            <person name="Kovar C."/>
            <person name="Lara F."/>
            <person name="Lee S."/>
            <person name="Mata R."/>
            <person name="Mathew T."/>
            <person name="Moen C."/>
            <person name="Morales K."/>
            <person name="Munidasa M."/>
            <person name="Nazareth L."/>
            <person name="Ngo R."/>
            <person name="Nguyen L."/>
            <person name="Okwuonu G."/>
            <person name="Ongeri F."/>
            <person name="Patil S."/>
            <person name="Petrosino J."/>
            <person name="Pham C."/>
            <person name="Pham P."/>
            <person name="Pu L.-L."/>
            <person name="Puazo M."/>
            <person name="Raj R."/>
            <person name="Reid J."/>
            <person name="Rouhana J."/>
            <person name="Saada N."/>
            <person name="Shang Y."/>
            <person name="Simmons D."/>
            <person name="Thornton R."/>
            <person name="Warren J."/>
            <person name="Weissenberger G."/>
            <person name="Zhang J."/>
            <person name="Zhang L."/>
            <person name="Zhou C."/>
            <person name="Zhu D."/>
            <person name="Muzny D."/>
            <person name="Worley K."/>
            <person name="Gibbs R."/>
        </authorList>
    </citation>
    <scope>NUCLEOTIDE SEQUENCE [LARGE SCALE GENOMIC DNA]</scope>
    <source>
        <strain evidence="2">ATCC 15826 / DSM 8339 / NCTC 10426 / 6573</strain>
    </source>
</reference>
<dbReference type="HOGENOM" id="CLU_3059743_0_0_6"/>
<dbReference type="GeneID" id="84790836"/>
<dbReference type="STRING" id="2718.CHUV0807_0524"/>
<proteinExistence type="predicted"/>
<protein>
    <submittedName>
        <fullName evidence="1">Uncharacterized protein</fullName>
    </submittedName>
</protein>
<accession>C8N9Q4</accession>
<dbReference type="Proteomes" id="UP000004870">
    <property type="component" value="Unassembled WGS sequence"/>
</dbReference>
<name>C8N9Q4_CARH6</name>
<organism evidence="1 2">
    <name type="scientific">Cardiobacterium hominis (strain ATCC 15826 / DSM 8339 / NCTC 10426 / 6573)</name>
    <dbReference type="NCBI Taxonomy" id="638300"/>
    <lineage>
        <taxon>Bacteria</taxon>
        <taxon>Pseudomonadati</taxon>
        <taxon>Pseudomonadota</taxon>
        <taxon>Gammaproteobacteria</taxon>
        <taxon>Cardiobacteriales</taxon>
        <taxon>Cardiobacteriaceae</taxon>
        <taxon>Cardiobacterium</taxon>
    </lineage>
</organism>
<dbReference type="RefSeq" id="WP_004141063.1">
    <property type="nucleotide sequence ID" value="NZ_GG694026.1"/>
</dbReference>
<dbReference type="AlphaFoldDB" id="C8N9Q4"/>